<reference evidence="2 3" key="1">
    <citation type="journal article" date="2020" name="Syst. Appl. Microbiol.">
        <title>Alienimonas chondri sp. nov., a novel planctomycete isolated from the biofilm of the red alga Chondrus crispus.</title>
        <authorList>
            <person name="Vitorino I."/>
            <person name="Albuquerque L."/>
            <person name="Wiegand S."/>
            <person name="Kallscheuer N."/>
            <person name="da Costa M.S."/>
            <person name="Lobo-da-Cunha A."/>
            <person name="Jogler C."/>
            <person name="Lage O.M."/>
        </authorList>
    </citation>
    <scope>NUCLEOTIDE SEQUENCE [LARGE SCALE GENOMIC DNA]</scope>
    <source>
        <strain evidence="2 3">LzC2</strain>
    </source>
</reference>
<dbReference type="PANTHER" id="PTHR36844:SF1">
    <property type="entry name" value="PROTEASE PRSW"/>
    <property type="match status" value="1"/>
</dbReference>
<keyword evidence="3" id="KW-1185">Reference proteome</keyword>
<evidence type="ECO:0000256" key="1">
    <source>
        <dbReference type="SAM" id="Phobius"/>
    </source>
</evidence>
<name>A0ABX1VC84_9PLAN</name>
<dbReference type="Proteomes" id="UP000609651">
    <property type="component" value="Unassembled WGS sequence"/>
</dbReference>
<dbReference type="PANTHER" id="PTHR36844">
    <property type="entry name" value="PROTEASE PRSW"/>
    <property type="match status" value="1"/>
</dbReference>
<accession>A0ABX1VC84</accession>
<keyword evidence="1" id="KW-1133">Transmembrane helix</keyword>
<dbReference type="Pfam" id="PF13367">
    <property type="entry name" value="PrsW-protease"/>
    <property type="match status" value="1"/>
</dbReference>
<keyword evidence="1" id="KW-0812">Transmembrane</keyword>
<feature type="transmembrane region" description="Helical" evidence="1">
    <location>
        <begin position="6"/>
        <end position="24"/>
    </location>
</feature>
<evidence type="ECO:0000313" key="2">
    <source>
        <dbReference type="EMBL" id="NNJ25492.1"/>
    </source>
</evidence>
<gene>
    <name evidence="2" type="ORF">LzC2_15620</name>
</gene>
<dbReference type="EMBL" id="WTPX01000038">
    <property type="protein sequence ID" value="NNJ25492.1"/>
    <property type="molecule type" value="Genomic_DNA"/>
</dbReference>
<comment type="caution">
    <text evidence="2">The sequence shown here is derived from an EMBL/GenBank/DDBJ whole genome shotgun (WGS) entry which is preliminary data.</text>
</comment>
<feature type="transmembrane region" description="Helical" evidence="1">
    <location>
        <begin position="212"/>
        <end position="234"/>
    </location>
</feature>
<evidence type="ECO:0000313" key="3">
    <source>
        <dbReference type="Proteomes" id="UP000609651"/>
    </source>
</evidence>
<sequence>MLTATAVVKALIIPLTSAIVLAVLYRRSAPLWRSVAAFLVGGWGAFVLHAAILRNLPSVLPADQLDAETPGQAFSSAFVEAAIPEEFAKGVWILLLLSLWRNGFSRHGAYVGGLIGLGFSMRENLAYAGTVEEWRGFAVLSHGAWGAMTGHLLQRAVETPPRRFWKVLGAFVPSILLHGLMDAMIFLVDVLEPPTAGDFADADLDEDIDPTLLLPMLGAWAAAMCSWIWAIRCLRLGRRQTRKNTAPISAIE</sequence>
<feature type="transmembrane region" description="Helical" evidence="1">
    <location>
        <begin position="165"/>
        <end position="188"/>
    </location>
</feature>
<dbReference type="InterPro" id="IPR026898">
    <property type="entry name" value="PrsW"/>
</dbReference>
<protein>
    <recommendedName>
        <fullName evidence="4">PrsW family intramembrane metalloprotease</fullName>
    </recommendedName>
</protein>
<evidence type="ECO:0008006" key="4">
    <source>
        <dbReference type="Google" id="ProtNLM"/>
    </source>
</evidence>
<feature type="transmembrane region" description="Helical" evidence="1">
    <location>
        <begin position="31"/>
        <end position="52"/>
    </location>
</feature>
<keyword evidence="1" id="KW-0472">Membrane</keyword>
<dbReference type="RefSeq" id="WP_171185567.1">
    <property type="nucleotide sequence ID" value="NZ_WTPX01000038.1"/>
</dbReference>
<organism evidence="2 3">
    <name type="scientific">Alienimonas chondri</name>
    <dbReference type="NCBI Taxonomy" id="2681879"/>
    <lineage>
        <taxon>Bacteria</taxon>
        <taxon>Pseudomonadati</taxon>
        <taxon>Planctomycetota</taxon>
        <taxon>Planctomycetia</taxon>
        <taxon>Planctomycetales</taxon>
        <taxon>Planctomycetaceae</taxon>
        <taxon>Alienimonas</taxon>
    </lineage>
</organism>
<proteinExistence type="predicted"/>